<dbReference type="Pfam" id="PF08613">
    <property type="entry name" value="Cyclin"/>
    <property type="match status" value="1"/>
</dbReference>
<dbReference type="OrthoDB" id="244495at2759"/>
<dbReference type="Gene3D" id="1.10.472.10">
    <property type="entry name" value="Cyclin-like"/>
    <property type="match status" value="1"/>
</dbReference>
<dbReference type="GO" id="GO:0005634">
    <property type="term" value="C:nucleus"/>
    <property type="evidence" value="ECO:0007669"/>
    <property type="project" value="TreeGrafter"/>
</dbReference>
<dbReference type="InParanoid" id="A0A165C424"/>
<gene>
    <name evidence="2" type="ORF">EXIGLDRAFT_365065</name>
</gene>
<dbReference type="CDD" id="cd20557">
    <property type="entry name" value="CYCLIN_ScPCL1-like"/>
    <property type="match status" value="1"/>
</dbReference>
<feature type="region of interest" description="Disordered" evidence="1">
    <location>
        <begin position="56"/>
        <end position="90"/>
    </location>
</feature>
<accession>A0A165C424</accession>
<evidence type="ECO:0000313" key="3">
    <source>
        <dbReference type="Proteomes" id="UP000077266"/>
    </source>
</evidence>
<dbReference type="SUPFAM" id="SSF47954">
    <property type="entry name" value="Cyclin-like"/>
    <property type="match status" value="1"/>
</dbReference>
<evidence type="ECO:0008006" key="4">
    <source>
        <dbReference type="Google" id="ProtNLM"/>
    </source>
</evidence>
<name>A0A165C424_EXIGL</name>
<reference evidence="2 3" key="1">
    <citation type="journal article" date="2016" name="Mol. Biol. Evol.">
        <title>Comparative Genomics of Early-Diverging Mushroom-Forming Fungi Provides Insights into the Origins of Lignocellulose Decay Capabilities.</title>
        <authorList>
            <person name="Nagy L.G."/>
            <person name="Riley R."/>
            <person name="Tritt A."/>
            <person name="Adam C."/>
            <person name="Daum C."/>
            <person name="Floudas D."/>
            <person name="Sun H."/>
            <person name="Yadav J.S."/>
            <person name="Pangilinan J."/>
            <person name="Larsson K.H."/>
            <person name="Matsuura K."/>
            <person name="Barry K."/>
            <person name="Labutti K."/>
            <person name="Kuo R."/>
            <person name="Ohm R.A."/>
            <person name="Bhattacharya S.S."/>
            <person name="Shirouzu T."/>
            <person name="Yoshinaga Y."/>
            <person name="Martin F.M."/>
            <person name="Grigoriev I.V."/>
            <person name="Hibbett D.S."/>
        </authorList>
    </citation>
    <scope>NUCLEOTIDE SEQUENCE [LARGE SCALE GENOMIC DNA]</scope>
    <source>
        <strain evidence="2 3">HHB12029</strain>
    </source>
</reference>
<feature type="region of interest" description="Disordered" evidence="1">
    <location>
        <begin position="242"/>
        <end position="265"/>
    </location>
</feature>
<dbReference type="AlphaFoldDB" id="A0A165C424"/>
<evidence type="ECO:0000256" key="1">
    <source>
        <dbReference type="SAM" id="MobiDB-lite"/>
    </source>
</evidence>
<dbReference type="InterPro" id="IPR036915">
    <property type="entry name" value="Cyclin-like_sf"/>
</dbReference>
<dbReference type="STRING" id="1314781.A0A165C424"/>
<dbReference type="GO" id="GO:0016538">
    <property type="term" value="F:cyclin-dependent protein serine/threonine kinase regulator activity"/>
    <property type="evidence" value="ECO:0007669"/>
    <property type="project" value="TreeGrafter"/>
</dbReference>
<organism evidence="2 3">
    <name type="scientific">Exidia glandulosa HHB12029</name>
    <dbReference type="NCBI Taxonomy" id="1314781"/>
    <lineage>
        <taxon>Eukaryota</taxon>
        <taxon>Fungi</taxon>
        <taxon>Dikarya</taxon>
        <taxon>Basidiomycota</taxon>
        <taxon>Agaricomycotina</taxon>
        <taxon>Agaricomycetes</taxon>
        <taxon>Auriculariales</taxon>
        <taxon>Exidiaceae</taxon>
        <taxon>Exidia</taxon>
    </lineage>
</organism>
<dbReference type="Proteomes" id="UP000077266">
    <property type="component" value="Unassembled WGS sequence"/>
</dbReference>
<dbReference type="InterPro" id="IPR013922">
    <property type="entry name" value="Cyclin_PHO80-like"/>
</dbReference>
<feature type="region of interest" description="Disordered" evidence="1">
    <location>
        <begin position="277"/>
        <end position="320"/>
    </location>
</feature>
<sequence>MPAVASALLTPPMDPVPFTFGDERARPSPRLIAEQTAEMICYLWFSTTLARPLVHTKTRSGGSAGSGGGGGGSLKRRQHHPPSSPQDPARMALQFQPSTTFVDFLLKILETTQVSQSVIVLSLHYIYRLKEHNALTYGQAGSELRVAVVALMLANKFVDDNTYTNKTWSDVSSIDLSEVNKMEREFLHGIEYMLFVDEETYLSWLNLLKGLVAAKDKDFRSWQQQQTRMQRRDRELAAAHIRPRVATPRARSSSPTPSARPASFPFTFAVPAEPNPFQYQQPASYSQPPHQQSSPPSSSYSYVPPYTSPAHISPVRKRPAEAAFSPATYASHVPLKRPVSMDMSGVSAHTRSSDAFTH</sequence>
<protein>
    <recommendedName>
        <fullName evidence="4">Cyclin-like domain-containing protein</fullName>
    </recommendedName>
</protein>
<proteinExistence type="predicted"/>
<dbReference type="GO" id="GO:0000307">
    <property type="term" value="C:cyclin-dependent protein kinase holoenzyme complex"/>
    <property type="evidence" value="ECO:0007669"/>
    <property type="project" value="TreeGrafter"/>
</dbReference>
<dbReference type="EMBL" id="KV426369">
    <property type="protein sequence ID" value="KZV81776.1"/>
    <property type="molecule type" value="Genomic_DNA"/>
</dbReference>
<dbReference type="PANTHER" id="PTHR15615">
    <property type="match status" value="1"/>
</dbReference>
<dbReference type="GO" id="GO:0019901">
    <property type="term" value="F:protein kinase binding"/>
    <property type="evidence" value="ECO:0007669"/>
    <property type="project" value="InterPro"/>
</dbReference>
<feature type="compositionally biased region" description="Low complexity" evidence="1">
    <location>
        <begin position="277"/>
        <end position="309"/>
    </location>
</feature>
<dbReference type="PANTHER" id="PTHR15615:SF27">
    <property type="entry name" value="PHO85 CYCLIN CLG1"/>
    <property type="match status" value="1"/>
</dbReference>
<feature type="compositionally biased region" description="Low complexity" evidence="1">
    <location>
        <begin position="246"/>
        <end position="265"/>
    </location>
</feature>
<evidence type="ECO:0000313" key="2">
    <source>
        <dbReference type="EMBL" id="KZV81776.1"/>
    </source>
</evidence>
<feature type="compositionally biased region" description="Gly residues" evidence="1">
    <location>
        <begin position="62"/>
        <end position="73"/>
    </location>
</feature>
<keyword evidence="3" id="KW-1185">Reference proteome</keyword>